<dbReference type="SUPFAM" id="SSF103473">
    <property type="entry name" value="MFS general substrate transporter"/>
    <property type="match status" value="1"/>
</dbReference>
<dbReference type="EMBL" id="JBEPTQ010000001">
    <property type="protein sequence ID" value="MET4716212.1"/>
    <property type="molecule type" value="Genomic_DNA"/>
</dbReference>
<keyword evidence="3 6" id="KW-0812">Transmembrane</keyword>
<feature type="transmembrane region" description="Helical" evidence="6">
    <location>
        <begin position="268"/>
        <end position="287"/>
    </location>
</feature>
<comment type="caution">
    <text evidence="8">The sequence shown here is derived from an EMBL/GenBank/DDBJ whole genome shotgun (WGS) entry which is preliminary data.</text>
</comment>
<dbReference type="PROSITE" id="PS50850">
    <property type="entry name" value="MFS"/>
    <property type="match status" value="1"/>
</dbReference>
<reference evidence="8 9" key="1">
    <citation type="submission" date="2024-06" db="EMBL/GenBank/DDBJ databases">
        <title>Genomic Encyclopedia of Type Strains, Phase V (KMG-V): Genome sequencing to study the core and pangenomes of soil and plant-associated prokaryotes.</title>
        <authorList>
            <person name="Whitman W."/>
        </authorList>
    </citation>
    <scope>NUCLEOTIDE SEQUENCE [LARGE SCALE GENOMIC DNA]</scope>
    <source>
        <strain evidence="8 9">USDA 160</strain>
    </source>
</reference>
<protein>
    <submittedName>
        <fullName evidence="8">DHA1 family inner membrane transport protein</fullName>
    </submittedName>
</protein>
<keyword evidence="9" id="KW-1185">Reference proteome</keyword>
<feature type="transmembrane region" description="Helical" evidence="6">
    <location>
        <begin position="293"/>
        <end position="319"/>
    </location>
</feature>
<evidence type="ECO:0000256" key="1">
    <source>
        <dbReference type="ARBA" id="ARBA00004651"/>
    </source>
</evidence>
<evidence type="ECO:0000256" key="3">
    <source>
        <dbReference type="ARBA" id="ARBA00022692"/>
    </source>
</evidence>
<dbReference type="RefSeq" id="WP_354269932.1">
    <property type="nucleotide sequence ID" value="NZ_JBEPTQ010000001.1"/>
</dbReference>
<dbReference type="CDD" id="cd17324">
    <property type="entry name" value="MFS_NepI_like"/>
    <property type="match status" value="1"/>
</dbReference>
<sequence length="392" mass="40112">MPLALYALAVATFAIGTTEFVVVGLIPGIAADLSVSLPSAGLLVSLYALSITLGTPIFSALTGSLPRRELAIGLMVVFTACNLSAALAPGYGTLLLSRIVMAVAHGVFFGVGAACATSLVSRSRSGGAIAVMMGGLTIAMVIGVPLGSWIGQLFNWRTPFYVVAGMGTVAVIGLIWLLPHEIHYQPPAPFLTQLSLLGNRRLATMYLLTAIGFGSTFVVFTFLSPLLTNVTGVRKETVNIALLLFGAATVVGNLSGGMLSDALGTRKAMLLLLCGLIVSFTLIPVAVHNEAAIFAAITVWGVFAFAIPPVMQAGVVATAEQVAPNALATASGFNIAAFNLGISSGSFLGGLLLRDAGLLATPYASIAMAAGALLIVAFALHPQPAITNAKAK</sequence>
<evidence type="ECO:0000259" key="7">
    <source>
        <dbReference type="PROSITE" id="PS50850"/>
    </source>
</evidence>
<feature type="transmembrane region" description="Helical" evidence="6">
    <location>
        <begin position="359"/>
        <end position="380"/>
    </location>
</feature>
<evidence type="ECO:0000256" key="6">
    <source>
        <dbReference type="SAM" id="Phobius"/>
    </source>
</evidence>
<keyword evidence="4 6" id="KW-1133">Transmembrane helix</keyword>
<keyword evidence="2" id="KW-1003">Cell membrane</keyword>
<evidence type="ECO:0000256" key="2">
    <source>
        <dbReference type="ARBA" id="ARBA00022475"/>
    </source>
</evidence>
<feature type="transmembrane region" description="Helical" evidence="6">
    <location>
        <begin position="238"/>
        <end position="256"/>
    </location>
</feature>
<feature type="transmembrane region" description="Helical" evidence="6">
    <location>
        <begin position="160"/>
        <end position="178"/>
    </location>
</feature>
<feature type="transmembrane region" description="Helical" evidence="6">
    <location>
        <begin position="40"/>
        <end position="58"/>
    </location>
</feature>
<proteinExistence type="predicted"/>
<accession>A0ABV2RHD5</accession>
<dbReference type="PANTHER" id="PTHR43124:SF8">
    <property type="entry name" value="INNER MEMBRANE TRANSPORT PROTEIN YDHP"/>
    <property type="match status" value="1"/>
</dbReference>
<feature type="transmembrane region" description="Helical" evidence="6">
    <location>
        <begin position="95"/>
        <end position="116"/>
    </location>
</feature>
<evidence type="ECO:0000256" key="5">
    <source>
        <dbReference type="ARBA" id="ARBA00023136"/>
    </source>
</evidence>
<dbReference type="Proteomes" id="UP001549291">
    <property type="component" value="Unassembled WGS sequence"/>
</dbReference>
<feature type="transmembrane region" description="Helical" evidence="6">
    <location>
        <begin position="128"/>
        <end position="154"/>
    </location>
</feature>
<organism evidence="8 9">
    <name type="scientific">Bradyrhizobium japonicum</name>
    <dbReference type="NCBI Taxonomy" id="375"/>
    <lineage>
        <taxon>Bacteria</taxon>
        <taxon>Pseudomonadati</taxon>
        <taxon>Pseudomonadota</taxon>
        <taxon>Alphaproteobacteria</taxon>
        <taxon>Hyphomicrobiales</taxon>
        <taxon>Nitrobacteraceae</taxon>
        <taxon>Bradyrhizobium</taxon>
    </lineage>
</organism>
<dbReference type="InterPro" id="IPR020846">
    <property type="entry name" value="MFS_dom"/>
</dbReference>
<feature type="domain" description="Major facilitator superfamily (MFS) profile" evidence="7">
    <location>
        <begin position="4"/>
        <end position="385"/>
    </location>
</feature>
<gene>
    <name evidence="8" type="ORF">ABIF63_000315</name>
</gene>
<dbReference type="Gene3D" id="1.20.1250.20">
    <property type="entry name" value="MFS general substrate transporter like domains"/>
    <property type="match status" value="2"/>
</dbReference>
<evidence type="ECO:0000313" key="9">
    <source>
        <dbReference type="Proteomes" id="UP001549291"/>
    </source>
</evidence>
<evidence type="ECO:0000256" key="4">
    <source>
        <dbReference type="ARBA" id="ARBA00022989"/>
    </source>
</evidence>
<feature type="transmembrane region" description="Helical" evidence="6">
    <location>
        <begin position="70"/>
        <end position="89"/>
    </location>
</feature>
<dbReference type="PANTHER" id="PTHR43124">
    <property type="entry name" value="PURINE EFFLUX PUMP PBUE"/>
    <property type="match status" value="1"/>
</dbReference>
<keyword evidence="5 6" id="KW-0472">Membrane</keyword>
<feature type="transmembrane region" description="Helical" evidence="6">
    <location>
        <begin position="331"/>
        <end position="353"/>
    </location>
</feature>
<dbReference type="InterPro" id="IPR036259">
    <property type="entry name" value="MFS_trans_sf"/>
</dbReference>
<dbReference type="InterPro" id="IPR050189">
    <property type="entry name" value="MFS_Efflux_Transporters"/>
</dbReference>
<dbReference type="Pfam" id="PF07690">
    <property type="entry name" value="MFS_1"/>
    <property type="match status" value="1"/>
</dbReference>
<comment type="subcellular location">
    <subcellularLocation>
        <location evidence="1">Cell membrane</location>
        <topology evidence="1">Multi-pass membrane protein</topology>
    </subcellularLocation>
</comment>
<dbReference type="InterPro" id="IPR011701">
    <property type="entry name" value="MFS"/>
</dbReference>
<evidence type="ECO:0000313" key="8">
    <source>
        <dbReference type="EMBL" id="MET4716212.1"/>
    </source>
</evidence>
<feature type="transmembrane region" description="Helical" evidence="6">
    <location>
        <begin position="205"/>
        <end position="226"/>
    </location>
</feature>
<name>A0ABV2RHD5_BRAJP</name>